<name>A0A8S5QEU0_9CAUD</name>
<keyword evidence="1" id="KW-0067">ATP-binding</keyword>
<organism evidence="1">
    <name type="scientific">Caudovirales sp. ctqPn17</name>
    <dbReference type="NCBI Taxonomy" id="2825772"/>
    <lineage>
        <taxon>Viruses</taxon>
        <taxon>Duplodnaviria</taxon>
        <taxon>Heunggongvirae</taxon>
        <taxon>Uroviricota</taxon>
        <taxon>Caudoviricetes</taxon>
    </lineage>
</organism>
<keyword evidence="1" id="KW-0762">Sugar transport</keyword>
<keyword evidence="1" id="KW-0547">Nucleotide-binding</keyword>
<accession>A0A8S5QEU0</accession>
<dbReference type="EMBL" id="BK015642">
    <property type="protein sequence ID" value="DAE17592.1"/>
    <property type="molecule type" value="Genomic_DNA"/>
</dbReference>
<reference evidence="1" key="1">
    <citation type="journal article" date="2021" name="Proc. Natl. Acad. Sci. U.S.A.">
        <title>A Catalog of Tens of Thousands of Viruses from Human Metagenomes Reveals Hidden Associations with Chronic Diseases.</title>
        <authorList>
            <person name="Tisza M.J."/>
            <person name="Buck C.B."/>
        </authorList>
    </citation>
    <scope>NUCLEOTIDE SEQUENCE</scope>
    <source>
        <strain evidence="1">CtqPn17</strain>
    </source>
</reference>
<proteinExistence type="predicted"/>
<evidence type="ECO:0000313" key="1">
    <source>
        <dbReference type="EMBL" id="DAE17592.1"/>
    </source>
</evidence>
<protein>
    <submittedName>
        <fullName evidence="1">Gifsy-2 prophage ATP-binding sugar transporter-like barrel, 4 helix bundle.7A</fullName>
    </submittedName>
</protein>
<dbReference type="GO" id="GO:0005524">
    <property type="term" value="F:ATP binding"/>
    <property type="evidence" value="ECO:0007669"/>
    <property type="project" value="UniProtKB-KW"/>
</dbReference>
<keyword evidence="1" id="KW-0813">Transport</keyword>
<sequence length="98" mass="11320">MRQDHFAETHYWNGCEIICVTDEQEALKRKNNNVNDISWDNNTRSILLHTPLATFPGGEEPEPNTHVMFDNRSMKILEVANNMGVLDITLTAMDPREY</sequence>